<protein>
    <submittedName>
        <fullName evidence="5">Polar amino acid transport system substrate-binding protein</fullName>
    </submittedName>
</protein>
<dbReference type="STRING" id="37625.SAMN05660420_02793"/>
<dbReference type="GO" id="GO:0016020">
    <property type="term" value="C:membrane"/>
    <property type="evidence" value="ECO:0007669"/>
    <property type="project" value="InterPro"/>
</dbReference>
<dbReference type="OrthoDB" id="6192933at2"/>
<dbReference type="InterPro" id="IPR001320">
    <property type="entry name" value="Iontro_rcpt_C"/>
</dbReference>
<dbReference type="PANTHER" id="PTHR35936:SF17">
    <property type="entry name" value="ARGININE-BINDING EXTRACELLULAR PROTEIN ARTP"/>
    <property type="match status" value="1"/>
</dbReference>
<dbReference type="PANTHER" id="PTHR35936">
    <property type="entry name" value="MEMBRANE-BOUND LYTIC MUREIN TRANSGLYCOSYLASE F"/>
    <property type="match status" value="1"/>
</dbReference>
<dbReference type="GO" id="GO:0015276">
    <property type="term" value="F:ligand-gated monoatomic ion channel activity"/>
    <property type="evidence" value="ECO:0007669"/>
    <property type="project" value="InterPro"/>
</dbReference>
<dbReference type="SMART" id="SM00079">
    <property type="entry name" value="PBPe"/>
    <property type="match status" value="1"/>
</dbReference>
<feature type="domain" description="Solute-binding protein family 3/N-terminal" evidence="3">
    <location>
        <begin position="36"/>
        <end position="257"/>
    </location>
</feature>
<reference evidence="5 6" key="1">
    <citation type="submission" date="2016-10" db="EMBL/GenBank/DDBJ databases">
        <authorList>
            <person name="de Groot N.N."/>
        </authorList>
    </citation>
    <scope>NUCLEOTIDE SEQUENCE [LARGE SCALE GENOMIC DNA]</scope>
    <source>
        <strain evidence="5 6">DSM 7343</strain>
    </source>
</reference>
<dbReference type="InterPro" id="IPR001638">
    <property type="entry name" value="Solute-binding_3/MltF_N"/>
</dbReference>
<dbReference type="Pfam" id="PF00497">
    <property type="entry name" value="SBP_bac_3"/>
    <property type="match status" value="1"/>
</dbReference>
<feature type="domain" description="Ionotropic glutamate receptor C-terminal" evidence="4">
    <location>
        <begin position="36"/>
        <end position="256"/>
    </location>
</feature>
<evidence type="ECO:0000256" key="2">
    <source>
        <dbReference type="SAM" id="SignalP"/>
    </source>
</evidence>
<evidence type="ECO:0000259" key="3">
    <source>
        <dbReference type="SMART" id="SM00062"/>
    </source>
</evidence>
<dbReference type="EMBL" id="FNQN01000009">
    <property type="protein sequence ID" value="SEA66713.1"/>
    <property type="molecule type" value="Genomic_DNA"/>
</dbReference>
<feature type="signal peptide" evidence="2">
    <location>
        <begin position="1"/>
        <end position="24"/>
    </location>
</feature>
<gene>
    <name evidence="5" type="ORF">SAMN05660420_02793</name>
</gene>
<dbReference type="SUPFAM" id="SSF53850">
    <property type="entry name" value="Periplasmic binding protein-like II"/>
    <property type="match status" value="1"/>
</dbReference>
<keyword evidence="1 2" id="KW-0732">Signal</keyword>
<sequence length="264" mass="29200">MTTLKRTLVLMMLAMFSLASTSFAASTMEKIVKSGELIVAVQTQGPPVSFIDKTGQRTGLVIDIMEMMAADMGVKLILQDYDWKGLIPALTSGKADVIAADMTPTAKRHMQVIFTEPVFFAENIVYSLKDRDFVSWKDVNKPEFTVGATQASSYAEVAKKFLPAAKLKEYSGGNPQTFQALVSGRVDAGVSDRASVSGLISQNPNVKVLEGTVNKEPLGFAVRPDSIHLLHALNNYMRLIRHDGRLDRLLDYWWNSTVWEADHK</sequence>
<organism evidence="5 6">
    <name type="scientific">Desulfuromusa kysingii</name>
    <dbReference type="NCBI Taxonomy" id="37625"/>
    <lineage>
        <taxon>Bacteria</taxon>
        <taxon>Pseudomonadati</taxon>
        <taxon>Thermodesulfobacteriota</taxon>
        <taxon>Desulfuromonadia</taxon>
        <taxon>Desulfuromonadales</taxon>
        <taxon>Geopsychrobacteraceae</taxon>
        <taxon>Desulfuromusa</taxon>
    </lineage>
</organism>
<dbReference type="RefSeq" id="WP_092349883.1">
    <property type="nucleotide sequence ID" value="NZ_FNQN01000009.1"/>
</dbReference>
<evidence type="ECO:0000313" key="6">
    <source>
        <dbReference type="Proteomes" id="UP000199409"/>
    </source>
</evidence>
<keyword evidence="6" id="KW-1185">Reference proteome</keyword>
<evidence type="ECO:0000256" key="1">
    <source>
        <dbReference type="ARBA" id="ARBA00022729"/>
    </source>
</evidence>
<dbReference type="SMART" id="SM00062">
    <property type="entry name" value="PBPb"/>
    <property type="match status" value="1"/>
</dbReference>
<evidence type="ECO:0000313" key="5">
    <source>
        <dbReference type="EMBL" id="SEA66713.1"/>
    </source>
</evidence>
<evidence type="ECO:0000259" key="4">
    <source>
        <dbReference type="SMART" id="SM00079"/>
    </source>
</evidence>
<dbReference type="Proteomes" id="UP000199409">
    <property type="component" value="Unassembled WGS sequence"/>
</dbReference>
<accession>A0A1H4D1Q3</accession>
<dbReference type="CDD" id="cd13530">
    <property type="entry name" value="PBP2_peptides_like"/>
    <property type="match status" value="1"/>
</dbReference>
<feature type="chain" id="PRO_5011462163" evidence="2">
    <location>
        <begin position="25"/>
        <end position="264"/>
    </location>
</feature>
<dbReference type="Gene3D" id="3.40.190.10">
    <property type="entry name" value="Periplasmic binding protein-like II"/>
    <property type="match status" value="2"/>
</dbReference>
<proteinExistence type="predicted"/>
<dbReference type="AlphaFoldDB" id="A0A1H4D1Q3"/>
<name>A0A1H4D1Q3_9BACT</name>